<feature type="region of interest" description="Disordered" evidence="1">
    <location>
        <begin position="93"/>
        <end position="167"/>
    </location>
</feature>
<reference evidence="3" key="1">
    <citation type="journal article" date="2019" name="Nat. Commun.">
        <title>The genome of broomcorn millet.</title>
        <authorList>
            <person name="Zou C."/>
            <person name="Miki D."/>
            <person name="Li D."/>
            <person name="Tang Q."/>
            <person name="Xiao L."/>
            <person name="Rajput S."/>
            <person name="Deng P."/>
            <person name="Jia W."/>
            <person name="Huang R."/>
            <person name="Zhang M."/>
            <person name="Sun Y."/>
            <person name="Hu J."/>
            <person name="Fu X."/>
            <person name="Schnable P.S."/>
            <person name="Li F."/>
            <person name="Zhang H."/>
            <person name="Feng B."/>
            <person name="Zhu X."/>
            <person name="Liu R."/>
            <person name="Schnable J.C."/>
            <person name="Zhu J.-K."/>
            <person name="Zhang H."/>
        </authorList>
    </citation>
    <scope>NUCLEOTIDE SEQUENCE [LARGE SCALE GENOMIC DNA]</scope>
</reference>
<name>A0A3L6SPB1_PANMI</name>
<proteinExistence type="predicted"/>
<gene>
    <name evidence="2" type="ORF">C2845_PM07G21170</name>
</gene>
<protein>
    <submittedName>
        <fullName evidence="2">Uncharacterized protein</fullName>
    </submittedName>
</protein>
<accession>A0A3L6SPB1</accession>
<feature type="compositionally biased region" description="Basic and acidic residues" evidence="1">
    <location>
        <begin position="117"/>
        <end position="132"/>
    </location>
</feature>
<evidence type="ECO:0000256" key="1">
    <source>
        <dbReference type="SAM" id="MobiDB-lite"/>
    </source>
</evidence>
<evidence type="ECO:0000313" key="3">
    <source>
        <dbReference type="Proteomes" id="UP000275267"/>
    </source>
</evidence>
<feature type="compositionally biased region" description="Basic residues" evidence="1">
    <location>
        <begin position="105"/>
        <end position="116"/>
    </location>
</feature>
<sequence length="167" mass="19083">MGTNIRLEETDIADKLDMYLAGGYTTLMLEQIRNSQEQQHNSYKATENPYLQEISGTEADDWNWGINIFNNMQIDVQGDIDNAETAMIEVVDNNSSIQDPMTIKNKGRPPNPKRFKTMVEVERQKIQKQNDRKKTKSETSSPNGKSKKKMKSNAAGTNLKNQKKEKK</sequence>
<dbReference type="EMBL" id="PQIB02000004">
    <property type="protein sequence ID" value="RLN23985.1"/>
    <property type="molecule type" value="Genomic_DNA"/>
</dbReference>
<dbReference type="Proteomes" id="UP000275267">
    <property type="component" value="Unassembled WGS sequence"/>
</dbReference>
<comment type="caution">
    <text evidence="2">The sequence shown here is derived from an EMBL/GenBank/DDBJ whole genome shotgun (WGS) entry which is preliminary data.</text>
</comment>
<keyword evidence="3" id="KW-1185">Reference proteome</keyword>
<dbReference type="AlphaFoldDB" id="A0A3L6SPB1"/>
<organism evidence="2 3">
    <name type="scientific">Panicum miliaceum</name>
    <name type="common">Proso millet</name>
    <name type="synonym">Broomcorn millet</name>
    <dbReference type="NCBI Taxonomy" id="4540"/>
    <lineage>
        <taxon>Eukaryota</taxon>
        <taxon>Viridiplantae</taxon>
        <taxon>Streptophyta</taxon>
        <taxon>Embryophyta</taxon>
        <taxon>Tracheophyta</taxon>
        <taxon>Spermatophyta</taxon>
        <taxon>Magnoliopsida</taxon>
        <taxon>Liliopsida</taxon>
        <taxon>Poales</taxon>
        <taxon>Poaceae</taxon>
        <taxon>PACMAD clade</taxon>
        <taxon>Panicoideae</taxon>
        <taxon>Panicodae</taxon>
        <taxon>Paniceae</taxon>
        <taxon>Panicinae</taxon>
        <taxon>Panicum</taxon>
        <taxon>Panicum sect. Panicum</taxon>
    </lineage>
</organism>
<evidence type="ECO:0000313" key="2">
    <source>
        <dbReference type="EMBL" id="RLN23985.1"/>
    </source>
</evidence>